<keyword evidence="22" id="KW-1185">Reference proteome</keyword>
<evidence type="ECO:0000256" key="7">
    <source>
        <dbReference type="ARBA" id="ARBA00022826"/>
    </source>
</evidence>
<evidence type="ECO:0000256" key="17">
    <source>
        <dbReference type="ARBA" id="ARBA00042904"/>
    </source>
</evidence>
<dbReference type="InterPro" id="IPR000369">
    <property type="entry name" value="K_chnl_KCNE"/>
</dbReference>
<feature type="compositionally biased region" description="Low complexity" evidence="19">
    <location>
        <begin position="12"/>
        <end position="24"/>
    </location>
</feature>
<keyword evidence="4" id="KW-1003">Cell membrane</keyword>
<evidence type="ECO:0000256" key="8">
    <source>
        <dbReference type="ARBA" id="ARBA00022882"/>
    </source>
</evidence>
<feature type="region of interest" description="Disordered" evidence="19">
    <location>
        <begin position="1"/>
        <end position="33"/>
    </location>
</feature>
<evidence type="ECO:0000256" key="19">
    <source>
        <dbReference type="SAM" id="MobiDB-lite"/>
    </source>
</evidence>
<accession>A0AA47P363</accession>
<dbReference type="GO" id="GO:0015459">
    <property type="term" value="F:potassium channel regulator activity"/>
    <property type="evidence" value="ECO:0007669"/>
    <property type="project" value="TreeGrafter"/>
</dbReference>
<dbReference type="AlphaFoldDB" id="A0AA47P363"/>
<keyword evidence="9" id="KW-0630">Potassium</keyword>
<evidence type="ECO:0000256" key="20">
    <source>
        <dbReference type="SAM" id="Phobius"/>
    </source>
</evidence>
<dbReference type="GO" id="GO:0016324">
    <property type="term" value="C:apical plasma membrane"/>
    <property type="evidence" value="ECO:0007669"/>
    <property type="project" value="UniProtKB-SubCell"/>
</dbReference>
<evidence type="ECO:0000256" key="14">
    <source>
        <dbReference type="ARBA" id="ARBA00037861"/>
    </source>
</evidence>
<dbReference type="PANTHER" id="PTHR15282">
    <property type="entry name" value="POTASSIUM VOLTAGE-GATED CHANNEL SUBFAMILY E MEMBER 1, 3"/>
    <property type="match status" value="1"/>
</dbReference>
<dbReference type="Proteomes" id="UP001174136">
    <property type="component" value="Unassembled WGS sequence"/>
</dbReference>
<dbReference type="GO" id="GO:0086091">
    <property type="term" value="P:regulation of heart rate by cardiac conduction"/>
    <property type="evidence" value="ECO:0007669"/>
    <property type="project" value="TreeGrafter"/>
</dbReference>
<feature type="transmembrane region" description="Helical" evidence="20">
    <location>
        <begin position="209"/>
        <end position="230"/>
    </location>
</feature>
<comment type="subcellular location">
    <subcellularLocation>
        <location evidence="14">Apical cell membrane</location>
        <topology evidence="14">Single-pass membrane protein</topology>
    </subcellularLocation>
    <subcellularLocation>
        <location evidence="1">Cell membrane</location>
        <topology evidence="1">Single-pass type I membrane protein</topology>
    </subcellularLocation>
</comment>
<name>A0AA47P363_MERPO</name>
<dbReference type="GO" id="GO:1902282">
    <property type="term" value="F:voltage-gated potassium channel activity involved in ventricular cardiac muscle cell action potential repolarization"/>
    <property type="evidence" value="ECO:0007669"/>
    <property type="project" value="TreeGrafter"/>
</dbReference>
<dbReference type="GO" id="GO:0044325">
    <property type="term" value="F:transmembrane transporter binding"/>
    <property type="evidence" value="ECO:0007669"/>
    <property type="project" value="TreeGrafter"/>
</dbReference>
<gene>
    <name evidence="21" type="primary">Kcne2</name>
    <name evidence="21" type="ORF">N1851_015962</name>
</gene>
<organism evidence="21 22">
    <name type="scientific">Merluccius polli</name>
    <name type="common">Benguela hake</name>
    <name type="synonym">Merluccius cadenati</name>
    <dbReference type="NCBI Taxonomy" id="89951"/>
    <lineage>
        <taxon>Eukaryota</taxon>
        <taxon>Metazoa</taxon>
        <taxon>Chordata</taxon>
        <taxon>Craniata</taxon>
        <taxon>Vertebrata</taxon>
        <taxon>Euteleostomi</taxon>
        <taxon>Actinopterygii</taxon>
        <taxon>Neopterygii</taxon>
        <taxon>Teleostei</taxon>
        <taxon>Neoteleostei</taxon>
        <taxon>Acanthomorphata</taxon>
        <taxon>Zeiogadaria</taxon>
        <taxon>Gadariae</taxon>
        <taxon>Gadiformes</taxon>
        <taxon>Gadoidei</taxon>
        <taxon>Merlucciidae</taxon>
        <taxon>Merluccius</taxon>
    </lineage>
</organism>
<dbReference type="PANTHER" id="PTHR15282:SF8">
    <property type="entry name" value="POTASSIUM VOLTAGE-GATED CHANNEL SUBFAMILY E MEMBER 2"/>
    <property type="match status" value="1"/>
</dbReference>
<keyword evidence="5" id="KW-0633">Potassium transport</keyword>
<reference evidence="21" key="1">
    <citation type="journal article" date="2023" name="Front. Mar. Sci.">
        <title>A new Merluccius polli reference genome to investigate the effects of global change in West African waters.</title>
        <authorList>
            <person name="Mateo J.L."/>
            <person name="Blanco-Fernandez C."/>
            <person name="Garcia-Vazquez E."/>
            <person name="Machado-Schiaffino G."/>
        </authorList>
    </citation>
    <scope>NUCLEOTIDE SEQUENCE</scope>
    <source>
        <strain evidence="21">C29</strain>
        <tissue evidence="21">Fin</tissue>
    </source>
</reference>
<evidence type="ECO:0000256" key="12">
    <source>
        <dbReference type="ARBA" id="ARBA00023136"/>
    </source>
</evidence>
<sequence length="264" mass="29064">MAMPLQRGGAGSRSRSGSGSGEAATPSTNHITAGSDRDTVVMWSLVSGRLQAACLQVGFTCLSRSLNPIAPQVVKMPIYIRPRVDRFLLRYVNVAAILERATLPWLNYGGVHGILQIGALIHVVGFQWRREILTTYSQNSGGLGASVSWSMVAQPGRTMPAWSNMTRQLEDSLTGALGRYLDAWRRNASVAADALDKTLAEENFQNVEWYLVVMIGMFAFILVAILVSTVKSKRQEHSNDPYHKYIEGEWTEQSQQAYTNPSAS</sequence>
<evidence type="ECO:0000256" key="3">
    <source>
        <dbReference type="ARBA" id="ARBA00022448"/>
    </source>
</evidence>
<evidence type="ECO:0000313" key="21">
    <source>
        <dbReference type="EMBL" id="KAK0145147.1"/>
    </source>
</evidence>
<evidence type="ECO:0000256" key="18">
    <source>
        <dbReference type="ARBA" id="ARBA00042937"/>
    </source>
</evidence>
<dbReference type="GO" id="GO:0097623">
    <property type="term" value="P:potassium ion export across plasma membrane"/>
    <property type="evidence" value="ECO:0007669"/>
    <property type="project" value="TreeGrafter"/>
</dbReference>
<dbReference type="GO" id="GO:0008076">
    <property type="term" value="C:voltage-gated potassium channel complex"/>
    <property type="evidence" value="ECO:0007669"/>
    <property type="project" value="TreeGrafter"/>
</dbReference>
<comment type="similarity">
    <text evidence="2">Belongs to the potassium channel KCNE family.</text>
</comment>
<protein>
    <recommendedName>
        <fullName evidence="15">Potassium voltage-gated channel subfamily E member 2</fullName>
    </recommendedName>
    <alternativeName>
        <fullName evidence="16">MinK-related peptide 1</fullName>
    </alternativeName>
    <alternativeName>
        <fullName evidence="17">Minimum potassium ion channel-related peptide 1</fullName>
    </alternativeName>
    <alternativeName>
        <fullName evidence="18">Potassium channel subunit beta MiRP1</fullName>
    </alternativeName>
</protein>
<evidence type="ECO:0000256" key="5">
    <source>
        <dbReference type="ARBA" id="ARBA00022538"/>
    </source>
</evidence>
<evidence type="ECO:0000256" key="10">
    <source>
        <dbReference type="ARBA" id="ARBA00022989"/>
    </source>
</evidence>
<evidence type="ECO:0000256" key="6">
    <source>
        <dbReference type="ARBA" id="ARBA00022692"/>
    </source>
</evidence>
<dbReference type="Pfam" id="PF02060">
    <property type="entry name" value="ISK_Channel"/>
    <property type="match status" value="1"/>
</dbReference>
<keyword evidence="3" id="KW-0813">Transport</keyword>
<keyword evidence="10 20" id="KW-1133">Transmembrane helix</keyword>
<keyword evidence="13" id="KW-0407">Ion channel</keyword>
<keyword evidence="12 20" id="KW-0472">Membrane</keyword>
<evidence type="ECO:0000256" key="11">
    <source>
        <dbReference type="ARBA" id="ARBA00023065"/>
    </source>
</evidence>
<evidence type="ECO:0000256" key="9">
    <source>
        <dbReference type="ARBA" id="ARBA00022958"/>
    </source>
</evidence>
<evidence type="ECO:0000256" key="15">
    <source>
        <dbReference type="ARBA" id="ARBA00039513"/>
    </source>
</evidence>
<dbReference type="GO" id="GO:0005251">
    <property type="term" value="F:delayed rectifier potassium channel activity"/>
    <property type="evidence" value="ECO:0007669"/>
    <property type="project" value="TreeGrafter"/>
</dbReference>
<evidence type="ECO:0000256" key="16">
    <source>
        <dbReference type="ARBA" id="ARBA00041657"/>
    </source>
</evidence>
<keyword evidence="8" id="KW-0851">Voltage-gated channel</keyword>
<evidence type="ECO:0000313" key="22">
    <source>
        <dbReference type="Proteomes" id="UP001174136"/>
    </source>
</evidence>
<evidence type="ECO:0000256" key="2">
    <source>
        <dbReference type="ARBA" id="ARBA00005688"/>
    </source>
</evidence>
<keyword evidence="7" id="KW-0631">Potassium channel</keyword>
<proteinExistence type="inferred from homology"/>
<dbReference type="EMBL" id="JAOPHQ010002881">
    <property type="protein sequence ID" value="KAK0145147.1"/>
    <property type="molecule type" value="Genomic_DNA"/>
</dbReference>
<dbReference type="GO" id="GO:0060307">
    <property type="term" value="P:regulation of ventricular cardiac muscle cell membrane repolarization"/>
    <property type="evidence" value="ECO:0007669"/>
    <property type="project" value="TreeGrafter"/>
</dbReference>
<keyword evidence="11" id="KW-0406">Ion transport</keyword>
<evidence type="ECO:0000256" key="13">
    <source>
        <dbReference type="ARBA" id="ARBA00023303"/>
    </source>
</evidence>
<evidence type="ECO:0000256" key="4">
    <source>
        <dbReference type="ARBA" id="ARBA00022475"/>
    </source>
</evidence>
<comment type="caution">
    <text evidence="21">The sequence shown here is derived from an EMBL/GenBank/DDBJ whole genome shotgun (WGS) entry which is preliminary data.</text>
</comment>
<evidence type="ECO:0000256" key="1">
    <source>
        <dbReference type="ARBA" id="ARBA00004251"/>
    </source>
</evidence>
<keyword evidence="6 20" id="KW-0812">Transmembrane</keyword>